<reference evidence="2 3" key="1">
    <citation type="submission" date="2016-10" db="EMBL/GenBank/DDBJ databases">
        <authorList>
            <person name="de Groot N.N."/>
        </authorList>
    </citation>
    <scope>NUCLEOTIDE SEQUENCE [LARGE SCALE GENOMIC DNA]</scope>
    <source>
        <strain evidence="2 3">Nl13</strain>
    </source>
</reference>
<evidence type="ECO:0000313" key="3">
    <source>
        <dbReference type="Proteomes" id="UP000236751"/>
    </source>
</evidence>
<gene>
    <name evidence="2" type="ORF">SAMN05216403_13916</name>
</gene>
<keyword evidence="1" id="KW-0732">Signal</keyword>
<evidence type="ECO:0008006" key="4">
    <source>
        <dbReference type="Google" id="ProtNLM"/>
    </source>
</evidence>
<accession>A0A1H5XY26</accession>
<dbReference type="Proteomes" id="UP000236751">
    <property type="component" value="Unassembled WGS sequence"/>
</dbReference>
<evidence type="ECO:0000313" key="2">
    <source>
        <dbReference type="EMBL" id="SEG16260.1"/>
    </source>
</evidence>
<evidence type="ECO:0000256" key="1">
    <source>
        <dbReference type="SAM" id="SignalP"/>
    </source>
</evidence>
<feature type="chain" id="PRO_5009289962" description="Entry exclusion lipoprotein TrbK" evidence="1">
    <location>
        <begin position="20"/>
        <end position="75"/>
    </location>
</feature>
<feature type="signal peptide" evidence="1">
    <location>
        <begin position="1"/>
        <end position="19"/>
    </location>
</feature>
<dbReference type="AlphaFoldDB" id="A0A1H5XY26"/>
<name>A0A1H5XY26_NITMU</name>
<organism evidence="2 3">
    <name type="scientific">Nitrosospira multiformis (strain ATCC 25196 / NCIMB 11849 / C 71)</name>
    <dbReference type="NCBI Taxonomy" id="323848"/>
    <lineage>
        <taxon>Bacteria</taxon>
        <taxon>Pseudomonadati</taxon>
        <taxon>Pseudomonadota</taxon>
        <taxon>Betaproteobacteria</taxon>
        <taxon>Nitrosomonadales</taxon>
        <taxon>Nitrosomonadaceae</taxon>
        <taxon>Nitrosospira</taxon>
    </lineage>
</organism>
<proteinExistence type="predicted"/>
<sequence length="75" mass="8259">MRFLTPIVLLLLLTQIASCNRQTESNNHRVPEATNYNDCILQHMKGIGSDLAARAIDEACANKFGDSESPKQTAL</sequence>
<protein>
    <recommendedName>
        <fullName evidence="4">Entry exclusion lipoprotein TrbK</fullName>
    </recommendedName>
</protein>
<dbReference type="EMBL" id="FNVK01000039">
    <property type="protein sequence ID" value="SEG16260.1"/>
    <property type="molecule type" value="Genomic_DNA"/>
</dbReference>